<accession>A0A840QLX4</accession>
<reference evidence="1 2" key="1">
    <citation type="submission" date="2020-08" db="EMBL/GenBank/DDBJ databases">
        <title>Genomic Encyclopedia of Type Strains, Phase IV (KMG-IV): sequencing the most valuable type-strain genomes for metagenomic binning, comparative biology and taxonomic classification.</title>
        <authorList>
            <person name="Goeker M."/>
        </authorList>
    </citation>
    <scope>NUCLEOTIDE SEQUENCE [LARGE SCALE GENOMIC DNA]</scope>
    <source>
        <strain evidence="1 2">DSM 24696</strain>
    </source>
</reference>
<dbReference type="InterPro" id="IPR046249">
    <property type="entry name" value="DUF6282"/>
</dbReference>
<dbReference type="Proteomes" id="UP000551878">
    <property type="component" value="Unassembled WGS sequence"/>
</dbReference>
<dbReference type="InterPro" id="IPR032466">
    <property type="entry name" value="Metal_Hydrolase"/>
</dbReference>
<comment type="caution">
    <text evidence="1">The sequence shown here is derived from an EMBL/GenBank/DDBJ whole genome shotgun (WGS) entry which is preliminary data.</text>
</comment>
<evidence type="ECO:0000313" key="2">
    <source>
        <dbReference type="Proteomes" id="UP000551878"/>
    </source>
</evidence>
<gene>
    <name evidence="1" type="ORF">HNQ41_000519</name>
</gene>
<dbReference type="RefSeq" id="WP_184662857.1">
    <property type="nucleotide sequence ID" value="NZ_JACHHB010000002.1"/>
</dbReference>
<organism evidence="1 2">
    <name type="scientific">Texcoconibacillus texcoconensis</name>
    <dbReference type="NCBI Taxonomy" id="1095777"/>
    <lineage>
        <taxon>Bacteria</taxon>
        <taxon>Bacillati</taxon>
        <taxon>Bacillota</taxon>
        <taxon>Bacilli</taxon>
        <taxon>Bacillales</taxon>
        <taxon>Bacillaceae</taxon>
        <taxon>Texcoconibacillus</taxon>
    </lineage>
</organism>
<sequence length="308" mass="34407">MARKFHPLLKDAIELHVHSSPSVFPRRQTDWELVADVWQAGMAGVVIKAHEGQTYDRAALIREQYPNLHVYGGLVCNVYSGGLSPDAVDMAIRCGAKVVWMPTISAKQHAAYFRQHRQERFFNSEKHLDMTAPSLTIFNDRGVLRDEVYEMLSLIAEADIVLATGHLSPKEVDVLSEEAFQIGVKKVLVQHADLGIAKIPLDLQETLANRGCMIEKCYLACGPDFNDLSIEEMAASIQRLGAASCVLVTDYGQAHNIPPVEGLSEFIECLLKQRVSEEQITQMVQVNPKQLLNIKRRDGSCREIGKKQ</sequence>
<evidence type="ECO:0008006" key="3">
    <source>
        <dbReference type="Google" id="ProtNLM"/>
    </source>
</evidence>
<dbReference type="EMBL" id="JACHHB010000002">
    <property type="protein sequence ID" value="MBB5172375.1"/>
    <property type="molecule type" value="Genomic_DNA"/>
</dbReference>
<name>A0A840QLX4_9BACI</name>
<protein>
    <recommendedName>
        <fullName evidence="3">Cytosolic protein</fullName>
    </recommendedName>
</protein>
<dbReference type="Gene3D" id="3.20.20.140">
    <property type="entry name" value="Metal-dependent hydrolases"/>
    <property type="match status" value="1"/>
</dbReference>
<dbReference type="Pfam" id="PF19799">
    <property type="entry name" value="DUF6282"/>
    <property type="match status" value="1"/>
</dbReference>
<keyword evidence="2" id="KW-1185">Reference proteome</keyword>
<evidence type="ECO:0000313" key="1">
    <source>
        <dbReference type="EMBL" id="MBB5172375.1"/>
    </source>
</evidence>
<proteinExistence type="predicted"/>
<dbReference type="AlphaFoldDB" id="A0A840QLX4"/>
<dbReference type="SUPFAM" id="SSF51556">
    <property type="entry name" value="Metallo-dependent hydrolases"/>
    <property type="match status" value="1"/>
</dbReference>